<reference evidence="2" key="1">
    <citation type="submission" date="2021-06" db="EMBL/GenBank/DDBJ databases">
        <authorList>
            <person name="Kallberg Y."/>
            <person name="Tangrot J."/>
            <person name="Rosling A."/>
        </authorList>
    </citation>
    <scope>NUCLEOTIDE SEQUENCE</scope>
    <source>
        <strain evidence="2">UK204</strain>
    </source>
</reference>
<gene>
    <name evidence="2" type="ORF">FCALED_LOCUS2685</name>
</gene>
<comment type="caution">
    <text evidence="2">The sequence shown here is derived from an EMBL/GenBank/DDBJ whole genome shotgun (WGS) entry which is preliminary data.</text>
</comment>
<sequence length="519" mass="58666">MKASLRIFSLVILVLLFVVTINGSSKYGSSSISTPYFNEDPTDPSTWSSHELKEWLAENRLTYEGIPEKHELLELVKSNWYELKDRSKSSTEAVESFISKYADIVKESSYETAELTEDKYNAFVQEVADQIESVRQTIGLTEEQVQSAFSGITKKLKGTKDAGNKNLQRALDEVKRSYSMAQANRDVLIQETTNRVQDDLLKSDQVSQETVDWFKDQISKMNEQASFSKARTETQVSLILQGIQEQLTKRKIVAANQISSTNEKLFNSVKPSIESTLERLGLDLNKKFGGASDYVVDELRSQFSSVNDYRLLTQEKIQSAVDAIGQKLSNGKNMTVEQLQQIKQSVYKYFGFVKQYYDSATGQARQTAFETKEAQQARLNNLIDSIRSYFSDASNKSSEQVSKMIKNAQENISATQQLTAEQSKILSDTIQEQFGNVKDSRDLTEEKMNSFVEALKSRFASVRDYAADTYDSASKKVEEGYDVAQNKVSTGAENVADRFGENYKNVKDQFAPPHHKDEL</sequence>
<organism evidence="2 3">
    <name type="scientific">Funneliformis caledonium</name>
    <dbReference type="NCBI Taxonomy" id="1117310"/>
    <lineage>
        <taxon>Eukaryota</taxon>
        <taxon>Fungi</taxon>
        <taxon>Fungi incertae sedis</taxon>
        <taxon>Mucoromycota</taxon>
        <taxon>Glomeromycotina</taxon>
        <taxon>Glomeromycetes</taxon>
        <taxon>Glomerales</taxon>
        <taxon>Glomeraceae</taxon>
        <taxon>Funneliformis</taxon>
    </lineage>
</organism>
<proteinExistence type="predicted"/>
<keyword evidence="3" id="KW-1185">Reference proteome</keyword>
<protein>
    <submittedName>
        <fullName evidence="2">12023_t:CDS:1</fullName>
    </submittedName>
</protein>
<dbReference type="AlphaFoldDB" id="A0A9N8Z8F4"/>
<name>A0A9N8Z8F4_9GLOM</name>
<dbReference type="PANTHER" id="PTHR47372">
    <property type="entry name" value="DAUER UP-REGULATED-RELATED"/>
    <property type="match status" value="1"/>
</dbReference>
<feature type="signal peptide" evidence="1">
    <location>
        <begin position="1"/>
        <end position="23"/>
    </location>
</feature>
<evidence type="ECO:0000313" key="3">
    <source>
        <dbReference type="Proteomes" id="UP000789570"/>
    </source>
</evidence>
<dbReference type="EMBL" id="CAJVPQ010000426">
    <property type="protein sequence ID" value="CAG8480518.1"/>
    <property type="molecule type" value="Genomic_DNA"/>
</dbReference>
<evidence type="ECO:0000313" key="2">
    <source>
        <dbReference type="EMBL" id="CAG8480518.1"/>
    </source>
</evidence>
<dbReference type="OrthoDB" id="2527403at2759"/>
<dbReference type="Gene3D" id="1.20.120.20">
    <property type="entry name" value="Apolipoprotein"/>
    <property type="match status" value="2"/>
</dbReference>
<dbReference type="PANTHER" id="PTHR47372:SF11">
    <property type="entry name" value="RE19971P"/>
    <property type="match status" value="1"/>
</dbReference>
<evidence type="ECO:0000256" key="1">
    <source>
        <dbReference type="SAM" id="SignalP"/>
    </source>
</evidence>
<feature type="chain" id="PRO_5040499136" evidence="1">
    <location>
        <begin position="24"/>
        <end position="519"/>
    </location>
</feature>
<keyword evidence="1" id="KW-0732">Signal</keyword>
<dbReference type="Proteomes" id="UP000789570">
    <property type="component" value="Unassembled WGS sequence"/>
</dbReference>
<accession>A0A9N8Z8F4</accession>